<dbReference type="Proteomes" id="UP001196338">
    <property type="component" value="Unassembled WGS sequence"/>
</dbReference>
<accession>A0A023PSF3</accession>
<name>A0A023PSF3_VIBCL</name>
<dbReference type="KEGG" id="vcx:VAA049_1784"/>
<evidence type="ECO:0000313" key="4">
    <source>
        <dbReference type="EMBL" id="CSA24511.1"/>
    </source>
</evidence>
<dbReference type="EMBL" id="QZRB01000016">
    <property type="protein sequence ID" value="MVD24018.1"/>
    <property type="molecule type" value="Genomic_DNA"/>
</dbReference>
<dbReference type="Gene3D" id="1.10.8.1160">
    <property type="match status" value="1"/>
</dbReference>
<keyword evidence="1" id="KW-0732">Signal</keyword>
<dbReference type="EMBL" id="KF228947">
    <property type="protein sequence ID" value="AHX36873.1"/>
    <property type="molecule type" value="Genomic_DNA"/>
</dbReference>
<dbReference type="Pfam" id="PF20889">
    <property type="entry name" value="TsiV3"/>
    <property type="match status" value="1"/>
</dbReference>
<evidence type="ECO:0000313" key="6">
    <source>
        <dbReference type="EMBL" id="MBS7672010.1"/>
    </source>
</evidence>
<evidence type="ECO:0000313" key="5">
    <source>
        <dbReference type="EMBL" id="CSC04350.1"/>
    </source>
</evidence>
<organism evidence="3">
    <name type="scientific">Vibrio cholerae</name>
    <dbReference type="NCBI Taxonomy" id="666"/>
    <lineage>
        <taxon>Bacteria</taxon>
        <taxon>Pseudomonadati</taxon>
        <taxon>Pseudomonadota</taxon>
        <taxon>Gammaproteobacteria</taxon>
        <taxon>Vibrionales</taxon>
        <taxon>Vibrionaceae</taxon>
        <taxon>Vibrio</taxon>
    </lineage>
</organism>
<evidence type="ECO:0000313" key="10">
    <source>
        <dbReference type="Proteomes" id="UP000044806"/>
    </source>
</evidence>
<reference evidence="9 10" key="2">
    <citation type="submission" date="2015-07" db="EMBL/GenBank/DDBJ databases">
        <authorList>
            <consortium name="Pathogen Informatics"/>
        </authorList>
    </citation>
    <scope>NUCLEOTIDE SEQUENCE [LARGE SCALE GENOMIC DNA]</scope>
    <source>
        <strain evidence="5 9">A316</strain>
        <strain evidence="4 10">A51</strain>
    </source>
</reference>
<dbReference type="InterPro" id="IPR049347">
    <property type="entry name" value="TsiV3"/>
</dbReference>
<evidence type="ECO:0000313" key="3">
    <source>
        <dbReference type="EMBL" id="AHX36894.1"/>
    </source>
</evidence>
<sequence length="122" mass="13669">MNNLLSAYVTMLLILLSISGGAIASENCNDTSGVHQKILVCIQNEIAKSETQIRNNISSKSIDYGFPDDFYSKQRLAIHEKCMLYINVGGQRGELLMNQCELSMLQGLDIYIQQYIEDVDNS</sequence>
<dbReference type="EMBL" id="CWOW01000004">
    <property type="protein sequence ID" value="CSA24511.1"/>
    <property type="molecule type" value="Genomic_DNA"/>
</dbReference>
<evidence type="ECO:0000313" key="11">
    <source>
        <dbReference type="Proteomes" id="UP000319979"/>
    </source>
</evidence>
<evidence type="ECO:0000313" key="9">
    <source>
        <dbReference type="Proteomes" id="UP000041770"/>
    </source>
</evidence>
<dbReference type="AlphaFoldDB" id="A0A023PSF3"/>
<evidence type="ECO:0000256" key="1">
    <source>
        <dbReference type="SAM" id="SignalP"/>
    </source>
</evidence>
<reference evidence="3" key="1">
    <citation type="journal article" date="2014" name="Nat. Commun.">
        <title>The Vibrio cholerae type VI secretion system employs diverse effector modules for intraspecific competition.</title>
        <authorList>
            <person name="Unterweger D."/>
            <person name="Miyata S.T."/>
            <person name="Bachmann V."/>
            <person name="Brooks T.M."/>
            <person name="Mullins T."/>
            <person name="Kostiuk B."/>
            <person name="Provenzano D."/>
            <person name="Pukatzki S."/>
        </authorList>
    </citation>
    <scope>NUCLEOTIDE SEQUENCE</scope>
    <source>
        <strain evidence="2">CA401</strain>
        <strain evidence="3">NIH41</strain>
    </source>
</reference>
<dbReference type="Proteomes" id="UP000471242">
    <property type="component" value="Unassembled WGS sequence"/>
</dbReference>
<dbReference type="InterPro" id="IPR049348">
    <property type="entry name" value="TsiV3_sf"/>
</dbReference>
<dbReference type="Proteomes" id="UP000044806">
    <property type="component" value="Unassembled WGS sequence"/>
</dbReference>
<dbReference type="EMBL" id="CWQY01000002">
    <property type="protein sequence ID" value="CSC04350.1"/>
    <property type="molecule type" value="Genomic_DNA"/>
</dbReference>
<reference evidence="6" key="5">
    <citation type="submission" date="2021-05" db="EMBL/GenBank/DDBJ databases">
        <authorList>
            <person name="Stine C."/>
        </authorList>
    </citation>
    <scope>NUCLEOTIDE SEQUENCE</scope>
    <source>
        <strain evidence="6">TDS0091212</strain>
    </source>
</reference>
<protein>
    <recommendedName>
        <fullName evidence="13">DUF1311 domain-containing protein</fullName>
    </recommendedName>
</protein>
<dbReference type="Proteomes" id="UP000041770">
    <property type="component" value="Unassembled WGS sequence"/>
</dbReference>
<dbReference type="Proteomes" id="UP000319979">
    <property type="component" value="Unassembled WGS sequence"/>
</dbReference>
<evidence type="ECO:0000313" key="8">
    <source>
        <dbReference type="EMBL" id="TQP18391.1"/>
    </source>
</evidence>
<dbReference type="RefSeq" id="WP_001061295.1">
    <property type="nucleotide sequence ID" value="NZ_AP018677.1"/>
</dbReference>
<feature type="signal peptide" evidence="1">
    <location>
        <begin position="1"/>
        <end position="24"/>
    </location>
</feature>
<feature type="chain" id="PRO_5015026085" description="DUF1311 domain-containing protein" evidence="1">
    <location>
        <begin position="25"/>
        <end position="122"/>
    </location>
</feature>
<reference evidence="8 11" key="4">
    <citation type="submission" date="2019-07" db="EMBL/GenBank/DDBJ databases">
        <title>Phenotypic and genotypic antimicrobial resistance traits of Vibrio cholerae non-O1/non-O139 isolated from a large Austrian lake frequently associated with cases of infection.</title>
        <authorList>
            <person name="Lepuschitz S."/>
            <person name="Baron S."/>
            <person name="Larvor E."/>
            <person name="Granier S."/>
            <person name="Pretzer C."/>
            <person name="Mach R.L."/>
            <person name="Farnleitner A.H."/>
            <person name="Ruppitsch W."/>
            <person name="Pleininger S."/>
            <person name="Indra A."/>
            <person name="Kirschner A.K.T."/>
        </authorList>
    </citation>
    <scope>NUCLEOTIDE SEQUENCE [LARGE SCALE GENOMIC DNA]</scope>
    <source>
        <strain evidence="8 11">A12JL36W90</strain>
    </source>
</reference>
<dbReference type="SMR" id="A0A023PSF3"/>
<evidence type="ECO:0008006" key="13">
    <source>
        <dbReference type="Google" id="ProtNLM"/>
    </source>
</evidence>
<dbReference type="FunFam" id="1.10.8.1160:FF:000001">
    <property type="entry name" value="Uncharacterized protein"/>
    <property type="match status" value="1"/>
</dbReference>
<dbReference type="EMBL" id="VIOS01000001">
    <property type="protein sequence ID" value="TQP18391.1"/>
    <property type="molecule type" value="Genomic_DNA"/>
</dbReference>
<reference evidence="7 12" key="3">
    <citation type="submission" date="2018-09" db="EMBL/GenBank/DDBJ databases">
        <title>Genomic epidemiology reveals two lineages of Vibrio cholerae that can cause global cholera epidemics despite absence of cholera toxin gene.</title>
        <authorList>
            <person name="Wang H."/>
            <person name="Zen W."/>
            <person name="Yu H."/>
            <person name="Zhang W."/>
            <person name="Pan J."/>
            <person name="Yang C."/>
            <person name="Cui Y."/>
        </authorList>
    </citation>
    <scope>NUCLEOTIDE SEQUENCE [LARGE SCALE GENOMIC DNA]</scope>
    <source>
        <strain evidence="7 12">00-1_S85</strain>
    </source>
</reference>
<dbReference type="EMBL" id="KF228948">
    <property type="protein sequence ID" value="AHX36894.1"/>
    <property type="molecule type" value="Genomic_DNA"/>
</dbReference>
<dbReference type="PATRIC" id="fig|666.1969.peg.418"/>
<evidence type="ECO:0000313" key="12">
    <source>
        <dbReference type="Proteomes" id="UP000471242"/>
    </source>
</evidence>
<proteinExistence type="predicted"/>
<dbReference type="EMBL" id="JAHBND010000050">
    <property type="protein sequence ID" value="MBS7672010.1"/>
    <property type="molecule type" value="Genomic_DNA"/>
</dbReference>
<reference evidence="6" key="6">
    <citation type="submission" date="2023-08" db="EMBL/GenBank/DDBJ databases">
        <title>Vibrio cholerae Outbreaks in Tanzania Exemplify Founder Flush: Simultaneous Increases in Population Size and Genetic Diversity.</title>
        <authorList>
            <person name="Debes A.K."/>
            <person name="Mohammed A."/>
            <person name="Maseke I."/>
            <person name="Almeida M."/>
            <person name="Li S."/>
            <person name="Matimba H."/>
            <person name="Joachim A."/>
            <person name="Mizinduko M."/>
            <person name="Nyanga S."/>
            <person name="Kelly M."/>
            <person name="Kachwamba Y."/>
            <person name="Schaffer A.M."/>
            <person name="Nyanga A.S."/>
            <person name="Mghamba J."/>
            <person name="Mosha F.S."/>
            <person name="Sack D.A."/>
            <person name="Stine O.C."/>
        </authorList>
    </citation>
    <scope>NUCLEOTIDE SEQUENCE</scope>
    <source>
        <strain evidence="6">TDS0091212</strain>
    </source>
</reference>
<evidence type="ECO:0000313" key="7">
    <source>
        <dbReference type="EMBL" id="MVD24018.1"/>
    </source>
</evidence>
<gene>
    <name evidence="7" type="ORF">D6U24_11680</name>
    <name evidence="4" type="ORF">ERS013165_01113</name>
    <name evidence="5" type="ORF">ERS013200_00386</name>
    <name evidence="8" type="ORF">FLM02_00020</name>
    <name evidence="6" type="ORF">KIN13_00930</name>
</gene>
<evidence type="ECO:0000313" key="2">
    <source>
        <dbReference type="EMBL" id="AHX36873.1"/>
    </source>
</evidence>